<gene>
    <name evidence="20" type="primary">sdhD</name>
    <name evidence="20" type="ORF">CK501_05065</name>
</gene>
<keyword evidence="10 19" id="KW-0812">Transmembrane</keyword>
<evidence type="ECO:0000256" key="14">
    <source>
        <dbReference type="ARBA" id="ARBA00023004"/>
    </source>
</evidence>
<feature type="transmembrane region" description="Helical" evidence="19">
    <location>
        <begin position="91"/>
        <end position="113"/>
    </location>
</feature>
<dbReference type="UniPathway" id="UPA00223"/>
<feature type="transmembrane region" description="Helical" evidence="19">
    <location>
        <begin position="59"/>
        <end position="79"/>
    </location>
</feature>
<comment type="caution">
    <text evidence="20">The sequence shown here is derived from an EMBL/GenBank/DDBJ whole genome shotgun (WGS) entry which is preliminary data.</text>
</comment>
<evidence type="ECO:0000256" key="18">
    <source>
        <dbReference type="PIRSR" id="PIRSR000169-2"/>
    </source>
</evidence>
<dbReference type="CDD" id="cd03494">
    <property type="entry name" value="SQR_TypeC_SdhD"/>
    <property type="match status" value="1"/>
</dbReference>
<evidence type="ECO:0000256" key="17">
    <source>
        <dbReference type="PIRSR" id="PIRSR000169-1"/>
    </source>
</evidence>
<dbReference type="OrthoDB" id="5612767at2"/>
<dbReference type="AlphaFoldDB" id="A0A2A2F7M9"/>
<dbReference type="Gene3D" id="1.20.1300.10">
    <property type="entry name" value="Fumarate reductase/succinate dehydrogenase, transmembrane subunit"/>
    <property type="match status" value="1"/>
</dbReference>
<dbReference type="InterPro" id="IPR000701">
    <property type="entry name" value="SuccDH_FuR_B_TM-su"/>
</dbReference>
<evidence type="ECO:0000256" key="3">
    <source>
        <dbReference type="ARBA" id="ARBA00005163"/>
    </source>
</evidence>
<sequence length="115" mass="12986">MVKSVTNLGRTGAYDWLMQRVSAVVLALYTLFLTGFVLGSSDLDYAQWAGLFDQMWMRIFSLLALISLGIHSWVGLWTITTDYIKPTALRFVIQAGCGLIMFVYLVWGVEILWGL</sequence>
<dbReference type="GO" id="GO:0006099">
    <property type="term" value="P:tricarboxylic acid cycle"/>
    <property type="evidence" value="ECO:0007669"/>
    <property type="project" value="UniProtKB-UniRule"/>
</dbReference>
<keyword evidence="8 16" id="KW-0816">Tricarboxylic acid cycle</keyword>
<dbReference type="InterPro" id="IPR034804">
    <property type="entry name" value="SQR/QFR_C/D"/>
</dbReference>
<dbReference type="EMBL" id="NSKD01000002">
    <property type="protein sequence ID" value="PAU80938.1"/>
    <property type="molecule type" value="Genomic_DNA"/>
</dbReference>
<comment type="function">
    <text evidence="1 16">Membrane-anchoring subunit of succinate dehydrogenase (SDH).</text>
</comment>
<keyword evidence="15 16" id="KW-0472">Membrane</keyword>
<keyword evidence="21" id="KW-1185">Reference proteome</keyword>
<evidence type="ECO:0000313" key="20">
    <source>
        <dbReference type="EMBL" id="PAU80938.1"/>
    </source>
</evidence>
<organism evidence="20 21">
    <name type="scientific">Halovibrio salipaludis</name>
    <dbReference type="NCBI Taxonomy" id="2032626"/>
    <lineage>
        <taxon>Bacteria</taxon>
        <taxon>Pseudomonadati</taxon>
        <taxon>Pseudomonadota</taxon>
        <taxon>Gammaproteobacteria</taxon>
        <taxon>Oceanospirillales</taxon>
        <taxon>Halomonadaceae</taxon>
        <taxon>Halovibrio</taxon>
    </lineage>
</organism>
<feature type="transmembrane region" description="Helical" evidence="19">
    <location>
        <begin position="21"/>
        <end position="39"/>
    </location>
</feature>
<comment type="subcellular location">
    <subcellularLocation>
        <location evidence="2 16">Cell inner membrane</location>
        <topology evidence="2 16">Multi-pass membrane protein</topology>
    </subcellularLocation>
</comment>
<dbReference type="GO" id="GO:0020037">
    <property type="term" value="F:heme binding"/>
    <property type="evidence" value="ECO:0007669"/>
    <property type="project" value="InterPro"/>
</dbReference>
<keyword evidence="5 16" id="KW-0813">Transport</keyword>
<dbReference type="NCBIfam" id="TIGR02968">
    <property type="entry name" value="succ_dehyd_anc"/>
    <property type="match status" value="1"/>
</dbReference>
<evidence type="ECO:0000256" key="6">
    <source>
        <dbReference type="ARBA" id="ARBA00022475"/>
    </source>
</evidence>
<proteinExistence type="predicted"/>
<evidence type="ECO:0000256" key="15">
    <source>
        <dbReference type="ARBA" id="ARBA00023136"/>
    </source>
</evidence>
<evidence type="ECO:0000256" key="10">
    <source>
        <dbReference type="ARBA" id="ARBA00022692"/>
    </source>
</evidence>
<keyword evidence="14 18" id="KW-0408">Iron</keyword>
<protein>
    <recommendedName>
        <fullName evidence="4 16">Succinate dehydrogenase hydrophobic membrane anchor subunit</fullName>
    </recommendedName>
</protein>
<evidence type="ECO:0000313" key="21">
    <source>
        <dbReference type="Proteomes" id="UP000218896"/>
    </source>
</evidence>
<keyword evidence="9 18" id="KW-0349">Heme</keyword>
<reference evidence="20 21" key="1">
    <citation type="submission" date="2017-08" db="EMBL/GenBank/DDBJ databases">
        <title>Halovibrio sewagensis sp. nov., isolated from wastewater of high salinity.</title>
        <authorList>
            <person name="Dong X."/>
            <person name="Zhang G."/>
        </authorList>
    </citation>
    <scope>NUCLEOTIDE SEQUENCE [LARGE SCALE GENOMIC DNA]</scope>
    <source>
        <strain evidence="20 21">YL5-2</strain>
    </source>
</reference>
<comment type="cofactor">
    <cofactor evidence="18">
        <name>heme</name>
        <dbReference type="ChEBI" id="CHEBI:30413"/>
    </cofactor>
    <text evidence="18">The heme is bound between the two transmembrane subunits.</text>
</comment>
<feature type="binding site" description="axial binding residue" evidence="18">
    <location>
        <position position="71"/>
    </location>
    <ligand>
        <name>heme</name>
        <dbReference type="ChEBI" id="CHEBI:30413"/>
        <note>ligand shared with second transmembrane subunit</note>
    </ligand>
    <ligandPart>
        <name>Fe</name>
        <dbReference type="ChEBI" id="CHEBI:18248"/>
    </ligandPart>
</feature>
<keyword evidence="11 18" id="KW-0479">Metal-binding</keyword>
<keyword evidence="7 16" id="KW-0997">Cell inner membrane</keyword>
<evidence type="ECO:0000256" key="19">
    <source>
        <dbReference type="SAM" id="Phobius"/>
    </source>
</evidence>
<comment type="pathway">
    <text evidence="3 16">Carbohydrate metabolism; tricarboxylic acid cycle.</text>
</comment>
<evidence type="ECO:0000256" key="9">
    <source>
        <dbReference type="ARBA" id="ARBA00022617"/>
    </source>
</evidence>
<feature type="binding site" evidence="17">
    <location>
        <position position="83"/>
    </location>
    <ligand>
        <name>a ubiquinone</name>
        <dbReference type="ChEBI" id="CHEBI:16389"/>
    </ligand>
</feature>
<evidence type="ECO:0000256" key="4">
    <source>
        <dbReference type="ARBA" id="ARBA00019425"/>
    </source>
</evidence>
<dbReference type="GO" id="GO:0046872">
    <property type="term" value="F:metal ion binding"/>
    <property type="evidence" value="ECO:0007669"/>
    <property type="project" value="UniProtKB-KW"/>
</dbReference>
<dbReference type="SUPFAM" id="SSF81343">
    <property type="entry name" value="Fumarate reductase respiratory complex transmembrane subunits"/>
    <property type="match status" value="1"/>
</dbReference>
<name>A0A2A2F7M9_9GAMM</name>
<dbReference type="Pfam" id="PF01127">
    <property type="entry name" value="Sdh_cyt"/>
    <property type="match status" value="1"/>
</dbReference>
<dbReference type="PIRSF" id="PIRSF000169">
    <property type="entry name" value="SDH_D"/>
    <property type="match status" value="1"/>
</dbReference>
<evidence type="ECO:0000256" key="2">
    <source>
        <dbReference type="ARBA" id="ARBA00004429"/>
    </source>
</evidence>
<dbReference type="PANTHER" id="PTHR38689">
    <property type="entry name" value="SUCCINATE DEHYDROGENASE HYDROPHOBIC MEMBRANE ANCHOR SUBUNIT"/>
    <property type="match status" value="1"/>
</dbReference>
<dbReference type="RefSeq" id="WP_095616666.1">
    <property type="nucleotide sequence ID" value="NZ_NSKD01000002.1"/>
</dbReference>
<evidence type="ECO:0000256" key="13">
    <source>
        <dbReference type="ARBA" id="ARBA00022989"/>
    </source>
</evidence>
<evidence type="ECO:0000256" key="1">
    <source>
        <dbReference type="ARBA" id="ARBA00004050"/>
    </source>
</evidence>
<dbReference type="GO" id="GO:0017004">
    <property type="term" value="P:cytochrome complex assembly"/>
    <property type="evidence" value="ECO:0007669"/>
    <property type="project" value="TreeGrafter"/>
</dbReference>
<evidence type="ECO:0000256" key="12">
    <source>
        <dbReference type="ARBA" id="ARBA00022982"/>
    </source>
</evidence>
<dbReference type="GO" id="GO:0009055">
    <property type="term" value="F:electron transfer activity"/>
    <property type="evidence" value="ECO:0007669"/>
    <property type="project" value="TreeGrafter"/>
</dbReference>
<dbReference type="InterPro" id="IPR014312">
    <property type="entry name" value="Succ_DH_anchor"/>
</dbReference>
<evidence type="ECO:0000256" key="7">
    <source>
        <dbReference type="ARBA" id="ARBA00022519"/>
    </source>
</evidence>
<dbReference type="GO" id="GO:0005886">
    <property type="term" value="C:plasma membrane"/>
    <property type="evidence" value="ECO:0007669"/>
    <property type="project" value="UniProtKB-SubCell"/>
</dbReference>
<keyword evidence="6 16" id="KW-1003">Cell membrane</keyword>
<evidence type="ECO:0000256" key="11">
    <source>
        <dbReference type="ARBA" id="ARBA00022723"/>
    </source>
</evidence>
<keyword evidence="13 19" id="KW-1133">Transmembrane helix</keyword>
<evidence type="ECO:0000256" key="16">
    <source>
        <dbReference type="PIRNR" id="PIRNR000169"/>
    </source>
</evidence>
<evidence type="ECO:0000256" key="5">
    <source>
        <dbReference type="ARBA" id="ARBA00022448"/>
    </source>
</evidence>
<dbReference type="Proteomes" id="UP000218896">
    <property type="component" value="Unassembled WGS sequence"/>
</dbReference>
<evidence type="ECO:0000256" key="8">
    <source>
        <dbReference type="ARBA" id="ARBA00022532"/>
    </source>
</evidence>
<keyword evidence="12 16" id="KW-0249">Electron transport</keyword>
<accession>A0A2A2F7M9</accession>
<dbReference type="PANTHER" id="PTHR38689:SF1">
    <property type="entry name" value="SUCCINATE DEHYDROGENASE HYDROPHOBIC MEMBRANE ANCHOR SUBUNIT"/>
    <property type="match status" value="1"/>
</dbReference>